<dbReference type="EMBL" id="CAXAMM010022035">
    <property type="protein sequence ID" value="CAK9051053.1"/>
    <property type="molecule type" value="Genomic_DNA"/>
</dbReference>
<protein>
    <submittedName>
        <fullName evidence="4">Uncharacterized protein</fullName>
    </submittedName>
</protein>
<evidence type="ECO:0000313" key="4">
    <source>
        <dbReference type="EMBL" id="CAK9051053.1"/>
    </source>
</evidence>
<feature type="coiled-coil region" evidence="2">
    <location>
        <begin position="863"/>
        <end position="893"/>
    </location>
</feature>
<evidence type="ECO:0000256" key="2">
    <source>
        <dbReference type="SAM" id="Coils"/>
    </source>
</evidence>
<keyword evidence="2" id="KW-0175">Coiled coil</keyword>
<gene>
    <name evidence="4" type="ORF">SCF082_LOCUS28075</name>
</gene>
<keyword evidence="5" id="KW-1185">Reference proteome</keyword>
<evidence type="ECO:0000256" key="3">
    <source>
        <dbReference type="SAM" id="MobiDB-lite"/>
    </source>
</evidence>
<dbReference type="InterPro" id="IPR002110">
    <property type="entry name" value="Ankyrin_rpt"/>
</dbReference>
<organism evidence="4 5">
    <name type="scientific">Durusdinium trenchii</name>
    <dbReference type="NCBI Taxonomy" id="1381693"/>
    <lineage>
        <taxon>Eukaryota</taxon>
        <taxon>Sar</taxon>
        <taxon>Alveolata</taxon>
        <taxon>Dinophyceae</taxon>
        <taxon>Suessiales</taxon>
        <taxon>Symbiodiniaceae</taxon>
        <taxon>Durusdinium</taxon>
    </lineage>
</organism>
<dbReference type="Gene3D" id="3.90.190.10">
    <property type="entry name" value="Protein tyrosine phosphatase superfamily"/>
    <property type="match status" value="1"/>
</dbReference>
<dbReference type="PROSITE" id="PS50297">
    <property type="entry name" value="ANK_REP_REGION"/>
    <property type="match status" value="1"/>
</dbReference>
<dbReference type="InterPro" id="IPR029021">
    <property type="entry name" value="Prot-tyrosine_phosphatase-like"/>
</dbReference>
<reference evidence="4 5" key="1">
    <citation type="submission" date="2024-02" db="EMBL/GenBank/DDBJ databases">
        <authorList>
            <person name="Chen Y."/>
            <person name="Shah S."/>
            <person name="Dougan E. K."/>
            <person name="Thang M."/>
            <person name="Chan C."/>
        </authorList>
    </citation>
    <scope>NUCLEOTIDE SEQUENCE [LARGE SCALE GENOMIC DNA]</scope>
</reference>
<accession>A0ABP0MIP0</accession>
<keyword evidence="1" id="KW-0040">ANK repeat</keyword>
<feature type="compositionally biased region" description="Acidic residues" evidence="3">
    <location>
        <begin position="825"/>
        <end position="834"/>
    </location>
</feature>
<dbReference type="Gene3D" id="1.25.40.20">
    <property type="entry name" value="Ankyrin repeat-containing domain"/>
    <property type="match status" value="1"/>
</dbReference>
<dbReference type="Gene3D" id="1.10.30.10">
    <property type="entry name" value="High mobility group box domain"/>
    <property type="match status" value="1"/>
</dbReference>
<feature type="region of interest" description="Disordered" evidence="3">
    <location>
        <begin position="707"/>
        <end position="838"/>
    </location>
</feature>
<dbReference type="Proteomes" id="UP001642464">
    <property type="component" value="Unassembled WGS sequence"/>
</dbReference>
<evidence type="ECO:0000256" key="1">
    <source>
        <dbReference type="PROSITE-ProRule" id="PRU00023"/>
    </source>
</evidence>
<feature type="repeat" description="ANK" evidence="1">
    <location>
        <begin position="926"/>
        <end position="947"/>
    </location>
</feature>
<comment type="caution">
    <text evidence="4">The sequence shown here is derived from an EMBL/GenBank/DDBJ whole genome shotgun (WGS) entry which is preliminary data.</text>
</comment>
<proteinExistence type="predicted"/>
<feature type="region of interest" description="Disordered" evidence="3">
    <location>
        <begin position="1791"/>
        <end position="1848"/>
    </location>
</feature>
<evidence type="ECO:0000313" key="5">
    <source>
        <dbReference type="Proteomes" id="UP001642464"/>
    </source>
</evidence>
<dbReference type="InterPro" id="IPR036770">
    <property type="entry name" value="Ankyrin_rpt-contain_sf"/>
</dbReference>
<sequence length="2024" mass="219944">MLSLHDLAGIALGGQQPARAGLRPGALVDVAALGVVLELVAALGVVFAWGVAAAQASNASGRHRTLDHLLPLQPADEARPKPKGRGAWKQWTPEAILRAAFGEATATVRQAAREVDGASAAHVIKARMFIGKCLLDCQAKHIQSEINRLRERGLLLYHIVNLMFDETELDVSLKQVGSASWSVLASHSQLSICAAGQNVEIDVARPPRALPRKTAECMWGALCLDQGGLGPGKFLQDLTKAVEKVLSENLVIMDAEPPGLQAEWAAARRQAKEFLNTMLQCEDEKAVAKRSRTRFVDDFELGQNRTLASLNAHGLGTAYLPLDARAKVLHGLRPGSSMTDAIVAGVLSELDQFLVVDDYGSVECVKYARQEYNKRHPMTLVCETVTNGRLWLGGEKAVHDSVLLSENEVGYVWPACKSAMPQSPNVYVLDTVDGTGAAHGDVPWDRVMNIVDEIIKLLLDGKSVLIACHNGAHRSATLTCLVLMRLLGWSAAEAAAFLTTMSNIVDLNSRAPPSRGRVATVRPIDFLESVEGKVHVSHPAASKVALGFVPLRRKAIEAGFVAAFPVGKASKPPLLYRSDRQSSSSEAESMLLPQQFQLTEAEASDTGASFYHVPHPPEGFDKGTWHFLETPVSTPGGSSNHGETSDLRRRKLRLLVQDLTALQRKLEGHVDAAGGFEPGVTLKDASGEVGAVVVGSGLTLLAAPSAASGSVPEPLHPPGYVSGSVPEPMHPPGYADGSKKRPAEPSKDEQPHLKTAKDETKEEANKDKEEEEEKKAAPAAAAPVPASSPRGTGGELVKEEPQESQEAPEGPAGAANQDNPMEVDFGGDDDDDEVGGAQPLMPEKAKAEEELEGLPDQAVQSLLDLLEAQKVSHQSLLSKLERLEAARMTEEQRTMLLDALLNRDPALVDHIQKLPVPLLLEVADSQGMTLLHHAVRLGQVEVVELLVTRCPEAVERTTKIDARPARWTALMVLMDTPVHQIGEGSFERIMRCLLHSMSVGAIALQAYTGTTACHLAAAQANLWAVKKICWTMYTKAGETESAFRQVSAMLNSRSGKRGAGAVDLALGTNLPVANYLKMWGGVCAGFAWLLPLLVVVDAADWLTSARLSCLKKMIGNGGACLKQAGEISFKGCCPDRASSVEKAMQFFTAKLLVAISVPALNKWTKVAPCIRHVAVLQSFCDLVPQAAKQLVPPAEEDSETDREGQALGVPADENKAWRKLARMRVRKACFFLSDPQSRWMTALWSTLTKPVMRVHFALFKYATWLSERASLNPALKALQSMSKLAHQPSGFAWDSAVLASGPVLDWSQERLRITRRTLSMTVGQLWRKLVYPFQQYPWALATLADPTAALSDKQTCVRELFSCNMCQLDAFARQLRETVPESEALDPDTLQFLDAVFQRVVPTSTFIERVFSRLSEWAEVKKGPRPKLSTIAAKHISCRFQQTTELRRRHVLKQPLKQHANKRRPLWSLSRTKGKCTNGWNVFCKERMQQNPGGTLQDRQRAAQQAWSAASREEKARYARLAQAQNVFANLAGRQADADRLEAEVLPMGSPCNVGAPNIFPLARHVVASQQDQMNAMSAQFVDDCNSLLPENADGFVGSPPEPFPLMPVCPRSGCMHALPDAGLAVVKSLHDRFWFIVRHHAPRPKQVAKEVLVLSLRSESSNVSKDVAVMFHTRRAPWEAALLVLHRVHAPELAGEGIIFSLAFSAAAGQDAVAGNAPALDLTSDRVLFVELAQLASDWTFHFVDIGGVRALSRFDVTSVTAFEENAFQQKAQEASETAQALQALSHMLGTGKKRQASDQARAPGPGSAKRSRATGLQVERQLLGLDPGSEHGSDNSQNSDDEDQVKPTSAFSRLEMADHFDPSSFAASRAKQSGASEHPLPQAPLRIQACSAEVTSATANRQRRGESWGVFYLAPIYTQGVRTGYGAICGLHQNSDDVPGTSCRKALTTGDLPEEECRVRLKRWLMAGLDDKNWPAGQERSLHLSMGGLRLVDFSSGESEDALDRKVLRHLKKTAALRFALG</sequence>
<dbReference type="SUPFAM" id="SSF52799">
    <property type="entry name" value="(Phosphotyrosine protein) phosphatases II"/>
    <property type="match status" value="1"/>
</dbReference>
<dbReference type="PROSITE" id="PS50088">
    <property type="entry name" value="ANK_REPEAT"/>
    <property type="match status" value="1"/>
</dbReference>
<dbReference type="SUPFAM" id="SSF47095">
    <property type="entry name" value="HMG-box"/>
    <property type="match status" value="1"/>
</dbReference>
<feature type="compositionally biased region" description="Basic and acidic residues" evidence="3">
    <location>
        <begin position="737"/>
        <end position="776"/>
    </location>
</feature>
<name>A0ABP0MIP0_9DINO</name>
<dbReference type="SUPFAM" id="SSF48403">
    <property type="entry name" value="Ankyrin repeat"/>
    <property type="match status" value="1"/>
</dbReference>
<dbReference type="InterPro" id="IPR036910">
    <property type="entry name" value="HMG_box_dom_sf"/>
</dbReference>
<dbReference type="CDD" id="cd14498">
    <property type="entry name" value="DSP"/>
    <property type="match status" value="1"/>
</dbReference>